<keyword evidence="1" id="KW-0175">Coiled coil</keyword>
<gene>
    <name evidence="2" type="ORF">TSOC_006023</name>
</gene>
<dbReference type="GO" id="GO:0046513">
    <property type="term" value="P:ceramide biosynthetic process"/>
    <property type="evidence" value="ECO:0007669"/>
    <property type="project" value="TreeGrafter"/>
</dbReference>
<feature type="coiled-coil region" evidence="1">
    <location>
        <begin position="527"/>
        <end position="554"/>
    </location>
</feature>
<proteinExistence type="predicted"/>
<evidence type="ECO:0000313" key="3">
    <source>
        <dbReference type="Proteomes" id="UP000236333"/>
    </source>
</evidence>
<dbReference type="GO" id="GO:0016020">
    <property type="term" value="C:membrane"/>
    <property type="evidence" value="ECO:0007669"/>
    <property type="project" value="TreeGrafter"/>
</dbReference>
<dbReference type="Proteomes" id="UP000236333">
    <property type="component" value="Unassembled WGS sequence"/>
</dbReference>
<accession>A0A2J8A4S7</accession>
<dbReference type="GO" id="GO:0071944">
    <property type="term" value="C:cell periphery"/>
    <property type="evidence" value="ECO:0007669"/>
    <property type="project" value="TreeGrafter"/>
</dbReference>
<evidence type="ECO:0000313" key="2">
    <source>
        <dbReference type="EMBL" id="PNH07518.1"/>
    </source>
</evidence>
<dbReference type="GO" id="GO:0030149">
    <property type="term" value="P:sphingolipid catabolic process"/>
    <property type="evidence" value="ECO:0007669"/>
    <property type="project" value="TreeGrafter"/>
</dbReference>
<dbReference type="Gene3D" id="1.25.40.20">
    <property type="entry name" value="Ankyrin repeat-containing domain"/>
    <property type="match status" value="1"/>
</dbReference>
<organism evidence="2 3">
    <name type="scientific">Tetrabaena socialis</name>
    <dbReference type="NCBI Taxonomy" id="47790"/>
    <lineage>
        <taxon>Eukaryota</taxon>
        <taxon>Viridiplantae</taxon>
        <taxon>Chlorophyta</taxon>
        <taxon>core chlorophytes</taxon>
        <taxon>Chlorophyceae</taxon>
        <taxon>CS clade</taxon>
        <taxon>Chlamydomonadales</taxon>
        <taxon>Tetrabaenaceae</taxon>
        <taxon>Tetrabaena</taxon>
    </lineage>
</organism>
<evidence type="ECO:0000256" key="1">
    <source>
        <dbReference type="SAM" id="Coils"/>
    </source>
</evidence>
<dbReference type="SUPFAM" id="SSF48403">
    <property type="entry name" value="Ankyrin repeat"/>
    <property type="match status" value="1"/>
</dbReference>
<comment type="caution">
    <text evidence="2">The sequence shown here is derived from an EMBL/GenBank/DDBJ whole genome shotgun (WGS) entry which is preliminary data.</text>
</comment>
<dbReference type="GO" id="GO:0004620">
    <property type="term" value="F:phospholipase activity"/>
    <property type="evidence" value="ECO:0007669"/>
    <property type="project" value="TreeGrafter"/>
</dbReference>
<dbReference type="GO" id="GO:0005783">
    <property type="term" value="C:endoplasmic reticulum"/>
    <property type="evidence" value="ECO:0007669"/>
    <property type="project" value="TreeGrafter"/>
</dbReference>
<reference evidence="2 3" key="1">
    <citation type="journal article" date="2017" name="Mol. Biol. Evol.">
        <title>The 4-celled Tetrabaena socialis nuclear genome reveals the essential components for genetic control of cell number at the origin of multicellularity in the volvocine lineage.</title>
        <authorList>
            <person name="Featherston J."/>
            <person name="Arakaki Y."/>
            <person name="Hanschen E.R."/>
            <person name="Ferris P.J."/>
            <person name="Michod R.E."/>
            <person name="Olson B.J.S.C."/>
            <person name="Nozaki H."/>
            <person name="Durand P.M."/>
        </authorList>
    </citation>
    <scope>NUCLEOTIDE SEQUENCE [LARGE SCALE GENOMIC DNA]</scope>
    <source>
        <strain evidence="2 3">NIES-571</strain>
    </source>
</reference>
<dbReference type="AlphaFoldDB" id="A0A2J8A4S7"/>
<keyword evidence="3" id="KW-1185">Reference proteome</keyword>
<dbReference type="PANTHER" id="PTHR12393">
    <property type="entry name" value="SPHINGOMYELIN PHOSPHODIESTERASE RELATED"/>
    <property type="match status" value="1"/>
</dbReference>
<sequence length="560" mass="57835">MCAAAASGRLPFCRWLAAAGCPTDDRALAAAAGAGHAELCEWLALGCARGVSAAQAAAEGGHAALAERLLPPDWGPEPAAIEVGLLLAAVAAGCDLATLQRLHDAWAPLQQRGAAADADAGAGAGAGAVLPHPTPPGPLLDSWSGLRVVTAAIGSATPDWAAKVGWLAGRGYPLQVDCWERAARRPDWLPRLGWLGARGLPPDVRAVTAAARAGQLEGLSYILDDCGVQVAPEQRGCVVAEAVRGGHLPVLRELGRRGWGLGPGEAGVGSSVQQAAMLGHGGVAAWLAEGAGQRLGAEVATAAAAGGSLEVLRWAVSRGCALGERAFAAAAEWGSEEMVEWLAARSCPMGDDGAAYVHAARNGDLAMLACLRRLRCPWAASGDTLTRAVAQGCRLPLLRWLIAEGCPADWAAAARASQRGWRRDAELLGWLRAQRRAAAVRARVCACGSRFRMRRDEGDDTSALVAGEFSAALARQRGNADELFDHLSASQDELGQQLGRLAAALAAITAAAAAASPALPPGCSGTLARLQRKAADLSIRLGRVEQRLQRVKARLDPAPR</sequence>
<dbReference type="PANTHER" id="PTHR12393:SF6">
    <property type="entry name" value="SPHINGOMYELIN PHOSPHODIESTERASE 2"/>
    <property type="match status" value="1"/>
</dbReference>
<protein>
    <submittedName>
        <fullName evidence="2">Ankyrin repeat domain-containing protein</fullName>
    </submittedName>
</protein>
<dbReference type="OrthoDB" id="63159at2759"/>
<dbReference type="InterPro" id="IPR036770">
    <property type="entry name" value="Ankyrin_rpt-contain_sf"/>
</dbReference>
<name>A0A2J8A4S7_9CHLO</name>
<dbReference type="EMBL" id="PGGS01000176">
    <property type="protein sequence ID" value="PNH07518.1"/>
    <property type="molecule type" value="Genomic_DNA"/>
</dbReference>